<gene>
    <name evidence="2" type="ORF">kustc0799</name>
</gene>
<sequence length="294" mass="35302">MNMRYQIYSDESGHERFRSVGILSAEKTNIDKLRDELEIILKNHGRRCIEFKKIAGDKEKEDSAKNFVSKGVEYCAANKIRIDVLSWDTQDRRHSIKGRDDNKNLQMMYYKILKCIQQRWRHDTLDWDFYPDEHSAIDWREIMEYLENTNLSKKNKIEDTLFGMIKNYHFPHFHAHSEAKSHEEPITQLIDIFTGFARYSFEKGKTFLNWRETERFQRQLKLFETSKEKLELSRGDLSKFNLNPANDFRNAKISIFHYQDWQKAITDIRFLAIVVALLYYFKQKDMGNCRKRAL</sequence>
<reference evidence="2" key="1">
    <citation type="journal article" date="2006" name="Nature">
        <title>Deciphering the evolution and metabolism of an anammox bacterium from a community genome.</title>
        <authorList>
            <person name="Strous M."/>
            <person name="Pelletier E."/>
            <person name="Mangenot S."/>
            <person name="Rattei T."/>
            <person name="Lehner A."/>
            <person name="Taylor M.W."/>
            <person name="Horn M."/>
            <person name="Daims H."/>
            <person name="Bartol-Mavel D."/>
            <person name="Wincker P."/>
            <person name="Barbe V."/>
            <person name="Fonknechten N."/>
            <person name="Vallenet D."/>
            <person name="Segurens B."/>
            <person name="Schenowitz-Truong C."/>
            <person name="Medigue C."/>
            <person name="Collingro A."/>
            <person name="Snel B."/>
            <person name="Dutilh B.E."/>
            <person name="OpDenCamp H.J.M."/>
            <person name="vanDerDrift C."/>
            <person name="Cirpus I."/>
            <person name="vanDePas-Schoonen K.T."/>
            <person name="Harhangi H.R."/>
            <person name="vanNiftrik L."/>
            <person name="Schmid M."/>
            <person name="Keltjens J."/>
            <person name="vanDeVossenberg J."/>
            <person name="Kartal B."/>
            <person name="Meier H."/>
            <person name="Frishman D."/>
            <person name="Huynen M.A."/>
            <person name="Mewes H."/>
            <person name="Weissenbach J."/>
            <person name="Jetten M.S.M."/>
            <person name="Wagner M."/>
            <person name="LePaslier D."/>
        </authorList>
    </citation>
    <scope>NUCLEOTIDE SEQUENCE</scope>
</reference>
<evidence type="ECO:0000313" key="2">
    <source>
        <dbReference type="EMBL" id="CAJ71544.1"/>
    </source>
</evidence>
<keyword evidence="1" id="KW-1133">Transmembrane helix</keyword>
<dbReference type="RefSeq" id="WP_169704128.1">
    <property type="nucleotide sequence ID" value="NZ_OCTL01000124.1"/>
</dbReference>
<evidence type="ECO:0000256" key="1">
    <source>
        <dbReference type="SAM" id="Phobius"/>
    </source>
</evidence>
<reference evidence="2" key="2">
    <citation type="submission" date="2006-01" db="EMBL/GenBank/DDBJ databases">
        <authorList>
            <person name="Genoscope"/>
        </authorList>
    </citation>
    <scope>NUCLEOTIDE SEQUENCE</scope>
</reference>
<keyword evidence="1" id="KW-0812">Transmembrane</keyword>
<dbReference type="AlphaFoldDB" id="Q1PWD6"/>
<protein>
    <recommendedName>
        <fullName evidence="3">DUF3800 domain-containing protein</fullName>
    </recommendedName>
</protein>
<proteinExistence type="predicted"/>
<name>Q1PWD6_KUEST</name>
<organism evidence="2">
    <name type="scientific">Kuenenia stuttgartiensis</name>
    <dbReference type="NCBI Taxonomy" id="174633"/>
    <lineage>
        <taxon>Bacteria</taxon>
        <taxon>Pseudomonadati</taxon>
        <taxon>Planctomycetota</taxon>
        <taxon>Candidatus Brocadiia</taxon>
        <taxon>Candidatus Brocadiales</taxon>
        <taxon>Candidatus Brocadiaceae</taxon>
        <taxon>Candidatus Kuenenia</taxon>
    </lineage>
</organism>
<feature type="transmembrane region" description="Helical" evidence="1">
    <location>
        <begin position="264"/>
        <end position="281"/>
    </location>
</feature>
<keyword evidence="1" id="KW-0472">Membrane</keyword>
<dbReference type="EMBL" id="CT573073">
    <property type="protein sequence ID" value="CAJ71544.1"/>
    <property type="molecule type" value="Genomic_DNA"/>
</dbReference>
<evidence type="ECO:0008006" key="3">
    <source>
        <dbReference type="Google" id="ProtNLM"/>
    </source>
</evidence>
<accession>Q1PWD6</accession>